<dbReference type="EMBL" id="CAJVPU010022309">
    <property type="protein sequence ID" value="CAG8685076.1"/>
    <property type="molecule type" value="Genomic_DNA"/>
</dbReference>
<keyword evidence="2" id="KW-1185">Reference proteome</keyword>
<sequence>MELVSALLDPRFKSLEFVKITNKLTAKDVLKNLYNNEKLLENEHKSLEECEDSENNNEIDN</sequence>
<reference evidence="1" key="1">
    <citation type="submission" date="2021-06" db="EMBL/GenBank/DDBJ databases">
        <authorList>
            <person name="Kallberg Y."/>
            <person name="Tangrot J."/>
            <person name="Rosling A."/>
        </authorList>
    </citation>
    <scope>NUCLEOTIDE SEQUENCE</scope>
    <source>
        <strain evidence="1">IL203A</strain>
    </source>
</reference>
<comment type="caution">
    <text evidence="1">The sequence shown here is derived from an EMBL/GenBank/DDBJ whole genome shotgun (WGS) entry which is preliminary data.</text>
</comment>
<dbReference type="Proteomes" id="UP000789702">
    <property type="component" value="Unassembled WGS sequence"/>
</dbReference>
<feature type="non-terminal residue" evidence="1">
    <location>
        <position position="61"/>
    </location>
</feature>
<gene>
    <name evidence="1" type="ORF">DHETER_LOCUS10865</name>
</gene>
<evidence type="ECO:0000313" key="1">
    <source>
        <dbReference type="EMBL" id="CAG8685076.1"/>
    </source>
</evidence>
<accession>A0ACA9P050</accession>
<organism evidence="1 2">
    <name type="scientific">Dentiscutata heterogama</name>
    <dbReference type="NCBI Taxonomy" id="1316150"/>
    <lineage>
        <taxon>Eukaryota</taxon>
        <taxon>Fungi</taxon>
        <taxon>Fungi incertae sedis</taxon>
        <taxon>Mucoromycota</taxon>
        <taxon>Glomeromycotina</taxon>
        <taxon>Glomeromycetes</taxon>
        <taxon>Diversisporales</taxon>
        <taxon>Gigasporaceae</taxon>
        <taxon>Dentiscutata</taxon>
    </lineage>
</organism>
<proteinExistence type="predicted"/>
<protein>
    <submittedName>
        <fullName evidence="1">12013_t:CDS:1</fullName>
    </submittedName>
</protein>
<evidence type="ECO:0000313" key="2">
    <source>
        <dbReference type="Proteomes" id="UP000789702"/>
    </source>
</evidence>
<name>A0ACA9P050_9GLOM</name>